<dbReference type="OMA" id="YHYANSR"/>
<keyword evidence="4" id="KW-1185">Reference proteome</keyword>
<feature type="compositionally biased region" description="Polar residues" evidence="1">
    <location>
        <begin position="123"/>
        <end position="132"/>
    </location>
</feature>
<dbReference type="OrthoDB" id="438440at2759"/>
<evidence type="ECO:0000313" key="4">
    <source>
        <dbReference type="Proteomes" id="UP000054516"/>
    </source>
</evidence>
<dbReference type="SUPFAM" id="SSF53474">
    <property type="entry name" value="alpha/beta-Hydrolases"/>
    <property type="match status" value="1"/>
</dbReference>
<feature type="compositionally biased region" description="Low complexity" evidence="1">
    <location>
        <begin position="529"/>
        <end position="543"/>
    </location>
</feature>
<dbReference type="PANTHER" id="PTHR46023">
    <property type="entry name" value="LIPASE CLASS 3 PROTEIN-LIKE"/>
    <property type="match status" value="1"/>
</dbReference>
<sequence>MGLFSSKKQTKHSSNTQGNGKLQPSSHRHGERNCHRPAANYSPVPFQPIQYPSPPLPPRNGNYARPAGAAVVGAAAPAPVPCHGQGPRHHPPLIINQHYYLNPPPQAYPHASNAYHGSGGGYTSSRPKASSTSDLFQLPPNAISQLVDDGLPKWHAYGTQLINQSAALFDQVSSKFDDMMTLIDRDKFVGNEDELSLYQLLGRTSSSEVADTTHRSVPLKGDKKTKKNKDAAKGQTGVAAASFITGGYFAKVDLYVNSRLPPNLPPFRVHIPVYPLLCLAAQCAERVYEKPRGAERDAHVSADWRTGAKAMYIKSVPMDDVGAIVFAIRGTATFMDWAVNLNTAPASAAGFLDDDHHYHHNDDDENDNDDKRRGNRNSGSGSNLCHAGFLSVARKMVAPVAARLRQLLEEDPGRCGHALLITGHSAGGAVAALLYMHMLAADAACASELNLLTGCFRRVHCVTFGAPPVSLFPLRTPRGGPAAAAALAGSLFYAFVNEGDPVARADRAYVKSLLDLFIAPAPAPVPAATAKHASRSAPSLAGSQPPPPSLPPRGERKANSSSSKSSTSLAAKASKLSLLTGGHHHHHPNTATRRGSSSSSNSSSSSSSNAPPAGPVWRVPPSTLSNAGQVVVLRSPRDPAAAPPPASRARRTRTLEERLGEGVVAQVASDAALRGVVWGDPVCHVMRLYAARIEALAVRAITAKGY</sequence>
<dbReference type="CDD" id="cd00519">
    <property type="entry name" value="Lipase_3"/>
    <property type="match status" value="1"/>
</dbReference>
<gene>
    <name evidence="3" type="ORF">SAMD00023353_11500120</name>
</gene>
<dbReference type="Proteomes" id="UP000054516">
    <property type="component" value="Unassembled WGS sequence"/>
</dbReference>
<evidence type="ECO:0000313" key="3">
    <source>
        <dbReference type="EMBL" id="GAP93289.2"/>
    </source>
</evidence>
<feature type="compositionally biased region" description="Polar residues" evidence="1">
    <location>
        <begin position="12"/>
        <end position="25"/>
    </location>
</feature>
<feature type="region of interest" description="Disordered" evidence="1">
    <location>
        <begin position="111"/>
        <end position="132"/>
    </location>
</feature>
<accession>A0A1W2TX66</accession>
<dbReference type="Gene3D" id="3.40.50.1820">
    <property type="entry name" value="alpha/beta hydrolase"/>
    <property type="match status" value="1"/>
</dbReference>
<feature type="region of interest" description="Disordered" evidence="1">
    <location>
        <begin position="1"/>
        <end position="61"/>
    </location>
</feature>
<feature type="compositionally biased region" description="Low complexity" evidence="1">
    <location>
        <begin position="596"/>
        <end position="609"/>
    </location>
</feature>
<dbReference type="PANTHER" id="PTHR46023:SF6">
    <property type="entry name" value="LIPASE CLASS 3 FAMILY PROTEIN"/>
    <property type="match status" value="1"/>
</dbReference>
<dbReference type="Pfam" id="PF01764">
    <property type="entry name" value="Lipase_3"/>
    <property type="match status" value="1"/>
</dbReference>
<feature type="region of interest" description="Disordered" evidence="1">
    <location>
        <begin position="209"/>
        <end position="231"/>
    </location>
</feature>
<evidence type="ECO:0000256" key="1">
    <source>
        <dbReference type="SAM" id="MobiDB-lite"/>
    </source>
</evidence>
<dbReference type="InterPro" id="IPR002921">
    <property type="entry name" value="Fungal_lipase-type"/>
</dbReference>
<dbReference type="AlphaFoldDB" id="A0A1W2TX66"/>
<feature type="region of interest" description="Disordered" evidence="1">
    <location>
        <begin position="359"/>
        <end position="380"/>
    </location>
</feature>
<protein>
    <submittedName>
        <fullName evidence="3">Putative vegetative cell wall protein gp1</fullName>
    </submittedName>
</protein>
<dbReference type="GO" id="GO:0006629">
    <property type="term" value="P:lipid metabolic process"/>
    <property type="evidence" value="ECO:0007669"/>
    <property type="project" value="InterPro"/>
</dbReference>
<name>A0A1W2TX66_ROSNE</name>
<feature type="domain" description="Fungal lipase-type" evidence="2">
    <location>
        <begin position="325"/>
        <end position="505"/>
    </location>
</feature>
<evidence type="ECO:0000259" key="2">
    <source>
        <dbReference type="Pfam" id="PF01764"/>
    </source>
</evidence>
<dbReference type="InterPro" id="IPR029058">
    <property type="entry name" value="AB_hydrolase_fold"/>
</dbReference>
<feature type="region of interest" description="Disordered" evidence="1">
    <location>
        <begin position="529"/>
        <end position="622"/>
    </location>
</feature>
<reference evidence="3" key="1">
    <citation type="submission" date="2016-03" db="EMBL/GenBank/DDBJ databases">
        <title>Draft genome sequence of Rosellinia necatrix.</title>
        <authorList>
            <person name="Kanematsu S."/>
        </authorList>
    </citation>
    <scope>NUCLEOTIDE SEQUENCE [LARGE SCALE GENOMIC DNA]</scope>
    <source>
        <strain evidence="3">W97</strain>
    </source>
</reference>
<proteinExistence type="predicted"/>
<dbReference type="STRING" id="77044.A0A1W2TX66"/>
<organism evidence="3">
    <name type="scientific">Rosellinia necatrix</name>
    <name type="common">White root-rot fungus</name>
    <dbReference type="NCBI Taxonomy" id="77044"/>
    <lineage>
        <taxon>Eukaryota</taxon>
        <taxon>Fungi</taxon>
        <taxon>Dikarya</taxon>
        <taxon>Ascomycota</taxon>
        <taxon>Pezizomycotina</taxon>
        <taxon>Sordariomycetes</taxon>
        <taxon>Xylariomycetidae</taxon>
        <taxon>Xylariales</taxon>
        <taxon>Xylariaceae</taxon>
        <taxon>Rosellinia</taxon>
    </lineage>
</organism>
<dbReference type="EMBL" id="DF977560">
    <property type="protein sequence ID" value="GAP93289.2"/>
    <property type="molecule type" value="Genomic_DNA"/>
</dbReference>
<feature type="compositionally biased region" description="Low complexity" evidence="1">
    <location>
        <begin position="559"/>
        <end position="581"/>
    </location>
</feature>